<feature type="compositionally biased region" description="Low complexity" evidence="3">
    <location>
        <begin position="163"/>
        <end position="180"/>
    </location>
</feature>
<dbReference type="PANTHER" id="PTHR47989">
    <property type="entry name" value="OS01G0750732 PROTEIN"/>
    <property type="match status" value="1"/>
</dbReference>
<comment type="caution">
    <text evidence="6">The sequence shown here is derived from an EMBL/GenBank/DDBJ whole genome shotgun (WGS) entry which is preliminary data.</text>
</comment>
<dbReference type="EMBL" id="BFEA01000264">
    <property type="protein sequence ID" value="GBG77305.1"/>
    <property type="molecule type" value="Genomic_DNA"/>
</dbReference>
<keyword evidence="4" id="KW-1133">Transmembrane helix</keyword>
<keyword evidence="1" id="KW-0547">Nucleotide-binding</keyword>
<evidence type="ECO:0000256" key="4">
    <source>
        <dbReference type="SAM" id="Phobius"/>
    </source>
</evidence>
<organism evidence="6 7">
    <name type="scientific">Chara braunii</name>
    <name type="common">Braun's stonewort</name>
    <dbReference type="NCBI Taxonomy" id="69332"/>
    <lineage>
        <taxon>Eukaryota</taxon>
        <taxon>Viridiplantae</taxon>
        <taxon>Streptophyta</taxon>
        <taxon>Charophyceae</taxon>
        <taxon>Charales</taxon>
        <taxon>Characeae</taxon>
        <taxon>Chara</taxon>
    </lineage>
</organism>
<dbReference type="SMART" id="SM00220">
    <property type="entry name" value="S_TKc"/>
    <property type="match status" value="1"/>
</dbReference>
<evidence type="ECO:0000259" key="5">
    <source>
        <dbReference type="PROSITE" id="PS50011"/>
    </source>
</evidence>
<accession>A0A388L4S6</accession>
<evidence type="ECO:0000256" key="1">
    <source>
        <dbReference type="ARBA" id="ARBA00022741"/>
    </source>
</evidence>
<dbReference type="OMA" id="IVEDYEC"/>
<feature type="compositionally biased region" description="Low complexity" evidence="3">
    <location>
        <begin position="188"/>
        <end position="220"/>
    </location>
</feature>
<dbReference type="PANTHER" id="PTHR47989:SF47">
    <property type="entry name" value="SERINE_THREONINE-PROTEIN KINASE PBL28-RELATED"/>
    <property type="match status" value="1"/>
</dbReference>
<dbReference type="InterPro" id="IPR000719">
    <property type="entry name" value="Prot_kinase_dom"/>
</dbReference>
<dbReference type="Pfam" id="PF07714">
    <property type="entry name" value="PK_Tyr_Ser-Thr"/>
    <property type="match status" value="1"/>
</dbReference>
<feature type="region of interest" description="Disordered" evidence="3">
    <location>
        <begin position="163"/>
        <end position="220"/>
    </location>
</feature>
<dbReference type="InterPro" id="IPR008271">
    <property type="entry name" value="Ser/Thr_kinase_AS"/>
</dbReference>
<dbReference type="PROSITE" id="PS00108">
    <property type="entry name" value="PROTEIN_KINASE_ST"/>
    <property type="match status" value="1"/>
</dbReference>
<dbReference type="AlphaFoldDB" id="A0A388L4S6"/>
<keyword evidence="7" id="KW-1185">Reference proteome</keyword>
<dbReference type="Proteomes" id="UP000265515">
    <property type="component" value="Unassembled WGS sequence"/>
</dbReference>
<reference evidence="6 7" key="1">
    <citation type="journal article" date="2018" name="Cell">
        <title>The Chara Genome: Secondary Complexity and Implications for Plant Terrestrialization.</title>
        <authorList>
            <person name="Nishiyama T."/>
            <person name="Sakayama H."/>
            <person name="Vries J.D."/>
            <person name="Buschmann H."/>
            <person name="Saint-Marcoux D."/>
            <person name="Ullrich K.K."/>
            <person name="Haas F.B."/>
            <person name="Vanderstraeten L."/>
            <person name="Becker D."/>
            <person name="Lang D."/>
            <person name="Vosolsobe S."/>
            <person name="Rombauts S."/>
            <person name="Wilhelmsson P.K.I."/>
            <person name="Janitza P."/>
            <person name="Kern R."/>
            <person name="Heyl A."/>
            <person name="Rumpler F."/>
            <person name="Villalobos L.I.A.C."/>
            <person name="Clay J.M."/>
            <person name="Skokan R."/>
            <person name="Toyoda A."/>
            <person name="Suzuki Y."/>
            <person name="Kagoshima H."/>
            <person name="Schijlen E."/>
            <person name="Tajeshwar N."/>
            <person name="Catarino B."/>
            <person name="Hetherington A.J."/>
            <person name="Saltykova A."/>
            <person name="Bonnot C."/>
            <person name="Breuninger H."/>
            <person name="Symeonidi A."/>
            <person name="Radhakrishnan G.V."/>
            <person name="Van Nieuwerburgh F."/>
            <person name="Deforce D."/>
            <person name="Chang C."/>
            <person name="Karol K.G."/>
            <person name="Hedrich R."/>
            <person name="Ulvskov P."/>
            <person name="Glockner G."/>
            <person name="Delwiche C.F."/>
            <person name="Petrasek J."/>
            <person name="Van de Peer Y."/>
            <person name="Friml J."/>
            <person name="Beilby M."/>
            <person name="Dolan L."/>
            <person name="Kohara Y."/>
            <person name="Sugano S."/>
            <person name="Fujiyama A."/>
            <person name="Delaux P.-M."/>
            <person name="Quint M."/>
            <person name="TheiBen G."/>
            <person name="Hagemann M."/>
            <person name="Harholt J."/>
            <person name="Dunand C."/>
            <person name="Zachgo S."/>
            <person name="Langdale J."/>
            <person name="Maumus F."/>
            <person name="Straeten D.V.D."/>
            <person name="Gould S.B."/>
            <person name="Rensing S.A."/>
        </authorList>
    </citation>
    <scope>NUCLEOTIDE SEQUENCE [LARGE SCALE GENOMIC DNA]</scope>
    <source>
        <strain evidence="6 7">S276</strain>
    </source>
</reference>
<dbReference type="Gene3D" id="3.30.200.20">
    <property type="entry name" value="Phosphorylase Kinase, domain 1"/>
    <property type="match status" value="1"/>
</dbReference>
<feature type="domain" description="Protein kinase" evidence="5">
    <location>
        <begin position="311"/>
        <end position="617"/>
    </location>
</feature>
<dbReference type="STRING" id="69332.A0A388L4S6"/>
<evidence type="ECO:0000313" key="7">
    <source>
        <dbReference type="Proteomes" id="UP000265515"/>
    </source>
</evidence>
<keyword evidence="4" id="KW-0812">Transmembrane</keyword>
<keyword evidence="2" id="KW-0067">ATP-binding</keyword>
<dbReference type="InterPro" id="IPR011009">
    <property type="entry name" value="Kinase-like_dom_sf"/>
</dbReference>
<protein>
    <recommendedName>
        <fullName evidence="5">Protein kinase domain-containing protein</fullName>
    </recommendedName>
</protein>
<dbReference type="InterPro" id="IPR001245">
    <property type="entry name" value="Ser-Thr/Tyr_kinase_cat_dom"/>
</dbReference>
<feature type="region of interest" description="Disordered" evidence="3">
    <location>
        <begin position="258"/>
        <end position="290"/>
    </location>
</feature>
<dbReference type="GO" id="GO:0004672">
    <property type="term" value="F:protein kinase activity"/>
    <property type="evidence" value="ECO:0007669"/>
    <property type="project" value="InterPro"/>
</dbReference>
<feature type="transmembrane region" description="Helical" evidence="4">
    <location>
        <begin position="224"/>
        <end position="248"/>
    </location>
</feature>
<dbReference type="PROSITE" id="PS50011">
    <property type="entry name" value="PROTEIN_KINASE_DOM"/>
    <property type="match status" value="1"/>
</dbReference>
<evidence type="ECO:0000256" key="3">
    <source>
        <dbReference type="SAM" id="MobiDB-lite"/>
    </source>
</evidence>
<name>A0A388L4S6_CHABU</name>
<keyword evidence="4" id="KW-0472">Membrane</keyword>
<sequence>MVSVAFAAEDGPAVDVEYPSAPIMTAMADTEQNSRLLQDNRSFTRLDADLIIADRVVMTITPVEPFLPYSGNSTGRSCFMQLSGIVFIPNSTVFYFVLYGYCKRGEPLQTILSRISFRKADLGQVNRGMKAHVEDKVVTYWWPMSELVGLAAASPSVTCASATPSPSSIRTDSSPPTSDSFPPPSLVAGPSSPSISAYPPSNAASPAAQVSKESSSSSSHSRNLGIMVAWAVSSLALICAIACVAFFASKARQQQRWQSAPNSEGFKMTKTITSPPSTAKAIDQKEREEPRPMEVKRFSLAVLSHCRSDFSQSYRIGDSGAFGDVYWGSIGENQQLAIKLMSGNLTPAKRSMFLAEVNTLSRLHHANLIRLVGYCDQGNRSILVYPYFPGGSLYARLHTREKAVPDRPLLPPLTLMERLCIPLQIAKGLAYLHDGVDPPIIHRDIKSSNVLLGDGTGKKLRAVVADFGLAAIGERVFGTERQTVVKTSHMAGTFGYMAPEYMLSGIVSEKIDVYAFGVILLELLSLTGRKAVSPSPSGAGWQTLVDWARPRLGRRHGAEPGVVLYEILEPCLRDQAAGLQFNQAMMETLRLAAECIVEDYECRPTMSMLEATIASLLNEANVCSWQY</sequence>
<dbReference type="Gramene" id="GBG77305">
    <property type="protein sequence ID" value="GBG77305"/>
    <property type="gene ID" value="CBR_g23635"/>
</dbReference>
<dbReference type="SUPFAM" id="SSF56112">
    <property type="entry name" value="Protein kinase-like (PK-like)"/>
    <property type="match status" value="1"/>
</dbReference>
<dbReference type="OrthoDB" id="65481at2759"/>
<dbReference type="GO" id="GO:0005524">
    <property type="term" value="F:ATP binding"/>
    <property type="evidence" value="ECO:0007669"/>
    <property type="project" value="UniProtKB-KW"/>
</dbReference>
<proteinExistence type="predicted"/>
<gene>
    <name evidence="6" type="ORF">CBR_g23635</name>
</gene>
<evidence type="ECO:0000256" key="2">
    <source>
        <dbReference type="ARBA" id="ARBA00022840"/>
    </source>
</evidence>
<evidence type="ECO:0000313" key="6">
    <source>
        <dbReference type="EMBL" id="GBG77305.1"/>
    </source>
</evidence>
<dbReference type="Gene3D" id="1.10.510.10">
    <property type="entry name" value="Transferase(Phosphotransferase) domain 1"/>
    <property type="match status" value="1"/>
</dbReference>